<dbReference type="InterPro" id="IPR008920">
    <property type="entry name" value="TF_FadR/GntR_C"/>
</dbReference>
<dbReference type="InterPro" id="IPR011711">
    <property type="entry name" value="GntR_C"/>
</dbReference>
<dbReference type="CDD" id="cd07377">
    <property type="entry name" value="WHTH_GntR"/>
    <property type="match status" value="1"/>
</dbReference>
<evidence type="ECO:0000313" key="6">
    <source>
        <dbReference type="Proteomes" id="UP000003227"/>
    </source>
</evidence>
<name>D5QA13_CLODI</name>
<dbReference type="Pfam" id="PF07729">
    <property type="entry name" value="FCD"/>
    <property type="match status" value="1"/>
</dbReference>
<dbReference type="PROSITE" id="PS50949">
    <property type="entry name" value="HTH_GNTR"/>
    <property type="match status" value="1"/>
</dbReference>
<dbReference type="SUPFAM" id="SSF46785">
    <property type="entry name" value="Winged helix' DNA-binding domain"/>
    <property type="match status" value="1"/>
</dbReference>
<dbReference type="SMART" id="SM00345">
    <property type="entry name" value="HTH_GNTR"/>
    <property type="match status" value="1"/>
</dbReference>
<comment type="caution">
    <text evidence="5">The sequence shown here is derived from an EMBL/GenBank/DDBJ whole genome shotgun (WGS) entry which is preliminary data.</text>
</comment>
<feature type="domain" description="HTH gntR-type" evidence="4">
    <location>
        <begin position="25"/>
        <end position="92"/>
    </location>
</feature>
<keyword evidence="2" id="KW-0238">DNA-binding</keyword>
<reference evidence="5 6" key="1">
    <citation type="submission" date="2010-05" db="EMBL/GenBank/DDBJ databases">
        <authorList>
            <person name="Qin X."/>
            <person name="Bachman B."/>
            <person name="Battles P."/>
            <person name="Bell A."/>
            <person name="Bess C."/>
            <person name="Bickham C."/>
            <person name="Chaboub L."/>
            <person name="Chen D."/>
            <person name="Coyle M."/>
            <person name="Deiros D.R."/>
            <person name="Dinh H."/>
            <person name="Forbes L."/>
            <person name="Fowler G."/>
            <person name="Francisco L."/>
            <person name="Fu Q."/>
            <person name="Gubbala S."/>
            <person name="Hale W."/>
            <person name="Han Y."/>
            <person name="Hemphill L."/>
            <person name="Highlander S.K."/>
            <person name="Hirani K."/>
            <person name="Hogues M."/>
            <person name="Jackson L."/>
            <person name="Jakkamsetti A."/>
            <person name="Javaid M."/>
            <person name="Jiang H."/>
            <person name="Korchina V."/>
            <person name="Kovar C."/>
            <person name="Lara F."/>
            <person name="Lee S."/>
            <person name="Mata R."/>
            <person name="Mathew T."/>
            <person name="Moen C."/>
            <person name="Morales K."/>
            <person name="Munidasa M."/>
            <person name="Nazareth L."/>
            <person name="Ngo R."/>
            <person name="Nguyen L."/>
            <person name="Okwuonu G."/>
            <person name="Ongeri F."/>
            <person name="Patil S."/>
            <person name="Petrosino J."/>
            <person name="Pham C."/>
            <person name="Pham P."/>
            <person name="Pu L.-L."/>
            <person name="Puazo M."/>
            <person name="Raj R."/>
            <person name="Reid J."/>
            <person name="Rouhana J."/>
            <person name="Saada N."/>
            <person name="Shang Y."/>
            <person name="Simmons D."/>
            <person name="Thornton R."/>
            <person name="Warren J."/>
            <person name="Weissenberger G."/>
            <person name="Zhang J."/>
            <person name="Zhang L."/>
            <person name="Zhou C."/>
            <person name="Zhu D."/>
            <person name="Muzny D."/>
            <person name="Worley K."/>
            <person name="Gibbs R."/>
        </authorList>
    </citation>
    <scope>NUCLEOTIDE SEQUENCE [LARGE SCALE GENOMIC DNA]</scope>
    <source>
        <strain evidence="5 6">NAP08</strain>
    </source>
</reference>
<dbReference type="GO" id="GO:0043565">
    <property type="term" value="F:sequence-specific DNA binding"/>
    <property type="evidence" value="ECO:0007669"/>
    <property type="project" value="InterPro"/>
</dbReference>
<dbReference type="Gene3D" id="1.10.10.10">
    <property type="entry name" value="Winged helix-like DNA-binding domain superfamily/Winged helix DNA-binding domain"/>
    <property type="match status" value="1"/>
</dbReference>
<dbReference type="SUPFAM" id="SSF48008">
    <property type="entry name" value="GntR ligand-binding domain-like"/>
    <property type="match status" value="1"/>
</dbReference>
<dbReference type="InterPro" id="IPR036388">
    <property type="entry name" value="WH-like_DNA-bd_sf"/>
</dbReference>
<evidence type="ECO:0000256" key="2">
    <source>
        <dbReference type="ARBA" id="ARBA00023125"/>
    </source>
</evidence>
<evidence type="ECO:0000259" key="4">
    <source>
        <dbReference type="PROSITE" id="PS50949"/>
    </source>
</evidence>
<sequence length="238" mass="27363">MLLIAVKKGLKFVENLTKLNLDNYKPLRDVVFENLREAILEGKLKPGQRLMEVQLAEQLGVSRTPVREAIRKLELEGLVVMLPRKGAYVANMSLKDIMDVLEVRASLEGLAAYLAAERISEEDIKKLKDISEEFKKSTLESDVDALLKLDVEFHECIFKATNNKKLIQLINSLWEQVYRFRVTYMSAYDTSHNIVEEHKYLLDAIIKGDSELSKKYATEHIEKAEQFMIDKAMISKDL</sequence>
<accession>D5QA13</accession>
<dbReference type="PANTHER" id="PTHR43537:SF24">
    <property type="entry name" value="GLUCONATE OPERON TRANSCRIPTIONAL REPRESSOR"/>
    <property type="match status" value="1"/>
</dbReference>
<organism evidence="5 6">
    <name type="scientific">Clostridioides difficile NAP08</name>
    <dbReference type="NCBI Taxonomy" id="525259"/>
    <lineage>
        <taxon>Bacteria</taxon>
        <taxon>Bacillati</taxon>
        <taxon>Bacillota</taxon>
        <taxon>Clostridia</taxon>
        <taxon>Peptostreptococcales</taxon>
        <taxon>Peptostreptococcaceae</taxon>
        <taxon>Clostridioides</taxon>
    </lineage>
</organism>
<protein>
    <submittedName>
        <fullName evidence="5">FCD domain protein</fullName>
    </submittedName>
</protein>
<dbReference type="HOGENOM" id="CLU_017584_5_1_9"/>
<dbReference type="Gene3D" id="1.20.120.530">
    <property type="entry name" value="GntR ligand-binding domain-like"/>
    <property type="match status" value="1"/>
</dbReference>
<dbReference type="Pfam" id="PF00392">
    <property type="entry name" value="GntR"/>
    <property type="match status" value="1"/>
</dbReference>
<dbReference type="AlphaFoldDB" id="D5QA13"/>
<keyword evidence="1" id="KW-0805">Transcription regulation</keyword>
<dbReference type="GO" id="GO:0003700">
    <property type="term" value="F:DNA-binding transcription factor activity"/>
    <property type="evidence" value="ECO:0007669"/>
    <property type="project" value="InterPro"/>
</dbReference>
<proteinExistence type="predicted"/>
<dbReference type="InterPro" id="IPR036390">
    <property type="entry name" value="WH_DNA-bd_sf"/>
</dbReference>
<dbReference type="SMART" id="SM00895">
    <property type="entry name" value="FCD"/>
    <property type="match status" value="1"/>
</dbReference>
<evidence type="ECO:0000313" key="5">
    <source>
        <dbReference type="EMBL" id="EFH05269.1"/>
    </source>
</evidence>
<dbReference type="EMBL" id="ADNX01000105">
    <property type="protein sequence ID" value="EFH05269.1"/>
    <property type="molecule type" value="Genomic_DNA"/>
</dbReference>
<dbReference type="PANTHER" id="PTHR43537">
    <property type="entry name" value="TRANSCRIPTIONAL REGULATOR, GNTR FAMILY"/>
    <property type="match status" value="1"/>
</dbReference>
<dbReference type="PRINTS" id="PR00035">
    <property type="entry name" value="HTHGNTR"/>
</dbReference>
<dbReference type="InterPro" id="IPR000524">
    <property type="entry name" value="Tscrpt_reg_HTH_GntR"/>
</dbReference>
<evidence type="ECO:0000256" key="3">
    <source>
        <dbReference type="ARBA" id="ARBA00023163"/>
    </source>
</evidence>
<gene>
    <name evidence="5" type="ORF">HMPREF0220_3747</name>
</gene>
<keyword evidence="3" id="KW-0804">Transcription</keyword>
<dbReference type="InterPro" id="IPR000485">
    <property type="entry name" value="AsnC-type_HTH_dom"/>
</dbReference>
<dbReference type="Proteomes" id="UP000003227">
    <property type="component" value="Unassembled WGS sequence"/>
</dbReference>
<dbReference type="PRINTS" id="PR00033">
    <property type="entry name" value="HTHASNC"/>
</dbReference>
<evidence type="ECO:0000256" key="1">
    <source>
        <dbReference type="ARBA" id="ARBA00023015"/>
    </source>
</evidence>